<keyword evidence="3" id="KW-1185">Reference proteome</keyword>
<dbReference type="Proteomes" id="UP001472866">
    <property type="component" value="Chromosome 02"/>
</dbReference>
<evidence type="ECO:0000313" key="3">
    <source>
        <dbReference type="Proteomes" id="UP001472866"/>
    </source>
</evidence>
<dbReference type="EMBL" id="CP151502">
    <property type="protein sequence ID" value="WZN59852.1"/>
    <property type="molecule type" value="Genomic_DNA"/>
</dbReference>
<gene>
    <name evidence="2" type="ORF">HKI87_02g13800</name>
</gene>
<feature type="compositionally biased region" description="Basic and acidic residues" evidence="1">
    <location>
        <begin position="132"/>
        <end position="146"/>
    </location>
</feature>
<organism evidence="2 3">
    <name type="scientific">Chloropicon roscoffensis</name>
    <dbReference type="NCBI Taxonomy" id="1461544"/>
    <lineage>
        <taxon>Eukaryota</taxon>
        <taxon>Viridiplantae</taxon>
        <taxon>Chlorophyta</taxon>
        <taxon>Chloropicophyceae</taxon>
        <taxon>Chloropicales</taxon>
        <taxon>Chloropicaceae</taxon>
        <taxon>Chloropicon</taxon>
    </lineage>
</organism>
<evidence type="ECO:0000313" key="2">
    <source>
        <dbReference type="EMBL" id="WZN59852.1"/>
    </source>
</evidence>
<dbReference type="AlphaFoldDB" id="A0AAX4P1X1"/>
<protein>
    <submittedName>
        <fullName evidence="2">Uncharacterized protein</fullName>
    </submittedName>
</protein>
<proteinExistence type="predicted"/>
<sequence length="188" mass="19752">MVTLRQRARRAVSLASAKQVTGRGARGGESKAEPKSSVSAGGRVLRARGAGVTKASRPSSAKKATRQAAAEEANPACPDLKTPVKGASKPLTIARGSTPLRVYSPRGRKSPKSSGSAAKKASRRSARAQNKVRAEGKEAKTPETAKKRVTTFAEASPSSQVPSPGLEQYLSEMKAYFADVDAYELQEA</sequence>
<feature type="compositionally biased region" description="Low complexity" evidence="1">
    <location>
        <begin position="38"/>
        <end position="52"/>
    </location>
</feature>
<reference evidence="2 3" key="1">
    <citation type="submission" date="2024-03" db="EMBL/GenBank/DDBJ databases">
        <title>Complete genome sequence of the green alga Chloropicon roscoffensis RCC1871.</title>
        <authorList>
            <person name="Lemieux C."/>
            <person name="Pombert J.-F."/>
            <person name="Otis C."/>
            <person name="Turmel M."/>
        </authorList>
    </citation>
    <scope>NUCLEOTIDE SEQUENCE [LARGE SCALE GENOMIC DNA]</scope>
    <source>
        <strain evidence="2 3">RCC1871</strain>
    </source>
</reference>
<evidence type="ECO:0000256" key="1">
    <source>
        <dbReference type="SAM" id="MobiDB-lite"/>
    </source>
</evidence>
<accession>A0AAX4P1X1</accession>
<feature type="compositionally biased region" description="Basic residues" evidence="1">
    <location>
        <begin position="1"/>
        <end position="10"/>
    </location>
</feature>
<feature type="region of interest" description="Disordered" evidence="1">
    <location>
        <begin position="1"/>
        <end position="165"/>
    </location>
</feature>
<name>A0AAX4P1X1_9CHLO</name>